<gene>
    <name evidence="10" type="ORF">SAMN04488506_0859</name>
</gene>
<evidence type="ECO:0000256" key="5">
    <source>
        <dbReference type="ARBA" id="ARBA00022839"/>
    </source>
</evidence>
<dbReference type="EMBL" id="FOXW01000003">
    <property type="protein sequence ID" value="SFQ18783.1"/>
    <property type="molecule type" value="Genomic_DNA"/>
</dbReference>
<dbReference type="Gene3D" id="3.90.1640.30">
    <property type="match status" value="1"/>
</dbReference>
<evidence type="ECO:0000256" key="3">
    <source>
        <dbReference type="ARBA" id="ARBA00022722"/>
    </source>
</evidence>
<dbReference type="InterPro" id="IPR003156">
    <property type="entry name" value="DHHA1_dom"/>
</dbReference>
<dbReference type="InterPro" id="IPR051673">
    <property type="entry name" value="SSDNA_exonuclease_RecJ"/>
</dbReference>
<dbReference type="InterPro" id="IPR004610">
    <property type="entry name" value="RecJ"/>
</dbReference>
<dbReference type="PANTHER" id="PTHR30255">
    <property type="entry name" value="SINGLE-STRANDED-DNA-SPECIFIC EXONUCLEASE RECJ"/>
    <property type="match status" value="1"/>
</dbReference>
<dbReference type="Pfam" id="PF17768">
    <property type="entry name" value="RecJ_OB"/>
    <property type="match status" value="1"/>
</dbReference>
<feature type="domain" description="Single-stranded-DNA-specific exonuclease RecJ C-terminal" evidence="8">
    <location>
        <begin position="568"/>
        <end position="769"/>
    </location>
</feature>
<evidence type="ECO:0000313" key="10">
    <source>
        <dbReference type="EMBL" id="SFQ18783.1"/>
    </source>
</evidence>
<dbReference type="AlphaFoldDB" id="A0A1I5WG42"/>
<proteinExistence type="inferred from homology"/>
<dbReference type="GO" id="GO:0006310">
    <property type="term" value="P:DNA recombination"/>
    <property type="evidence" value="ECO:0007669"/>
    <property type="project" value="InterPro"/>
</dbReference>
<dbReference type="Pfam" id="PF01368">
    <property type="entry name" value="DHH"/>
    <property type="match status" value="1"/>
</dbReference>
<feature type="domain" description="RecJ OB" evidence="9">
    <location>
        <begin position="455"/>
        <end position="561"/>
    </location>
</feature>
<dbReference type="GO" id="GO:0008409">
    <property type="term" value="F:5'-3' exonuclease activity"/>
    <property type="evidence" value="ECO:0007669"/>
    <property type="project" value="InterPro"/>
</dbReference>
<evidence type="ECO:0000259" key="9">
    <source>
        <dbReference type="Pfam" id="PF17768"/>
    </source>
</evidence>
<dbReference type="Pfam" id="PF02272">
    <property type="entry name" value="DHHA1"/>
    <property type="match status" value="1"/>
</dbReference>
<evidence type="ECO:0000256" key="4">
    <source>
        <dbReference type="ARBA" id="ARBA00022801"/>
    </source>
</evidence>
<keyword evidence="5 10" id="KW-0269">Exonuclease</keyword>
<feature type="domain" description="DHHA1" evidence="7">
    <location>
        <begin position="348"/>
        <end position="440"/>
    </location>
</feature>
<keyword evidence="4" id="KW-0378">Hydrolase</keyword>
<dbReference type="Proteomes" id="UP000199136">
    <property type="component" value="Unassembled WGS sequence"/>
</dbReference>
<dbReference type="GO" id="GO:0003676">
    <property type="term" value="F:nucleic acid binding"/>
    <property type="evidence" value="ECO:0007669"/>
    <property type="project" value="InterPro"/>
</dbReference>
<sequence>MIKARMKWKLVNEEQHKPLIKELAEQLSYSPLFISLCLQRGLDTEEKIKSFIQPTEEGIHDPFLMHDMERAVARIMMAVENGDKIVIYGDYDADGVTSTSVLLETLEMIGANVDFYIPNRFTDGYGPNTKAFKKLIQEGCQLIVTCDNGVSGHEAIQKANELGVDVIVTDHHELPEQLPQAYAVVHPRHPEGHYPFGDLAGVGVAFKVATALLGEMPVELLDLVAIGTIADLVSLRDENRVLAMQGIEALKQTQRIGLNALYEIANVNKNDLSEESVGFIIGPRLNAPGRLGDASPAVKLLTTFDDSEAQSIAQFIQSKNEERQKYVKQITDEAFDMLEEIDTETDVYVLAKEGWHEGVLGIVASKVVGKTGKPTIVLNIDQANGTAKGSGRSVQAFHLYEALDTVRPLTAAFGGHHMAAGLTVPLENIEKIQAKLNEYAVTQQVAGEMGEEVQIDKVLEISDLTVDAIEEINQLAPFGTDNPKPTFLLDDVEVQSIRKIGADGTHLKMSVQLDQYLLDSIGFGFGELVDKIPEKTVLSTIGKLEINEWNGARKLQFRVEDVAVKGIQCFDYRGTQIPETLWKNEQADFVFFDPENHMRFKDKIHHSSKSHNVQTRKEAKEFKMENKHLILVDCPPSMTMLSLVLEDNQPENISYSFYSSSNDYLEGMPSREKFAETYKFIRSHQNIDVKNQLSILAKTLNIKENRLIFIIQVFFEVGFVKIDNGLLNQIENPEKKDLTQALTYQKKLQRISAEEKLVYSHSWEVDKWLLQQLSTGE</sequence>
<keyword evidence="11" id="KW-1185">Reference proteome</keyword>
<dbReference type="InterPro" id="IPR001667">
    <property type="entry name" value="DDH_dom"/>
</dbReference>
<dbReference type="InterPro" id="IPR041122">
    <property type="entry name" value="RecJ_OB"/>
</dbReference>
<dbReference type="GO" id="GO:0006281">
    <property type="term" value="P:DNA repair"/>
    <property type="evidence" value="ECO:0007669"/>
    <property type="project" value="InterPro"/>
</dbReference>
<dbReference type="InterPro" id="IPR018779">
    <property type="entry name" value="RecJ_C"/>
</dbReference>
<evidence type="ECO:0000259" key="8">
    <source>
        <dbReference type="Pfam" id="PF10141"/>
    </source>
</evidence>
<evidence type="ECO:0000313" key="11">
    <source>
        <dbReference type="Proteomes" id="UP000199136"/>
    </source>
</evidence>
<evidence type="ECO:0000256" key="2">
    <source>
        <dbReference type="ARBA" id="ARBA00019841"/>
    </source>
</evidence>
<dbReference type="SUPFAM" id="SSF64182">
    <property type="entry name" value="DHH phosphoesterases"/>
    <property type="match status" value="1"/>
</dbReference>
<evidence type="ECO:0000256" key="1">
    <source>
        <dbReference type="ARBA" id="ARBA00005915"/>
    </source>
</evidence>
<evidence type="ECO:0000259" key="7">
    <source>
        <dbReference type="Pfam" id="PF02272"/>
    </source>
</evidence>
<feature type="domain" description="DDH" evidence="6">
    <location>
        <begin position="84"/>
        <end position="228"/>
    </location>
</feature>
<dbReference type="InterPro" id="IPR038763">
    <property type="entry name" value="DHH_sf"/>
</dbReference>
<name>A0A1I5WG42_9LACT</name>
<dbReference type="RefSeq" id="WP_092479921.1">
    <property type="nucleotide sequence ID" value="NZ_FOXW01000003.1"/>
</dbReference>
<evidence type="ECO:0000259" key="6">
    <source>
        <dbReference type="Pfam" id="PF01368"/>
    </source>
</evidence>
<dbReference type="OrthoDB" id="9809852at2"/>
<keyword evidence="3" id="KW-0540">Nuclease</keyword>
<comment type="similarity">
    <text evidence="1">Belongs to the RecJ family.</text>
</comment>
<dbReference type="PANTHER" id="PTHR30255:SF2">
    <property type="entry name" value="SINGLE-STRANDED-DNA-SPECIFIC EXONUCLEASE RECJ"/>
    <property type="match status" value="1"/>
</dbReference>
<protein>
    <recommendedName>
        <fullName evidence="2">Single-stranded-DNA-specific exonuclease RecJ</fullName>
    </recommendedName>
</protein>
<dbReference type="Gene3D" id="3.10.310.30">
    <property type="match status" value="1"/>
</dbReference>
<dbReference type="Pfam" id="PF10141">
    <property type="entry name" value="ssDNA-exonuc_C"/>
    <property type="match status" value="1"/>
</dbReference>
<organism evidence="10 11">
    <name type="scientific">Desemzia incerta</name>
    <dbReference type="NCBI Taxonomy" id="82801"/>
    <lineage>
        <taxon>Bacteria</taxon>
        <taxon>Bacillati</taxon>
        <taxon>Bacillota</taxon>
        <taxon>Bacilli</taxon>
        <taxon>Lactobacillales</taxon>
        <taxon>Carnobacteriaceae</taxon>
        <taxon>Desemzia</taxon>
    </lineage>
</organism>
<dbReference type="STRING" id="82801.SAMN04488506_0859"/>
<dbReference type="NCBIfam" id="TIGR00644">
    <property type="entry name" value="recJ"/>
    <property type="match status" value="1"/>
</dbReference>
<reference evidence="10 11" key="1">
    <citation type="submission" date="2016-10" db="EMBL/GenBank/DDBJ databases">
        <authorList>
            <person name="de Groot N.N."/>
        </authorList>
    </citation>
    <scope>NUCLEOTIDE SEQUENCE [LARGE SCALE GENOMIC DNA]</scope>
    <source>
        <strain evidence="10 11">DSM 20581</strain>
    </source>
</reference>
<accession>A0A1I5WG42</accession>